<evidence type="ECO:0000256" key="1">
    <source>
        <dbReference type="SAM" id="MobiDB-lite"/>
    </source>
</evidence>
<dbReference type="EMBL" id="JACJJL010000011">
    <property type="protein sequence ID" value="MBM6661703.1"/>
    <property type="molecule type" value="Genomic_DNA"/>
</dbReference>
<dbReference type="GO" id="GO:0008237">
    <property type="term" value="F:metallopeptidase activity"/>
    <property type="evidence" value="ECO:0007669"/>
    <property type="project" value="UniProtKB-KW"/>
</dbReference>
<evidence type="ECO:0000259" key="3">
    <source>
        <dbReference type="Pfam" id="PF17148"/>
    </source>
</evidence>
<dbReference type="Pfam" id="PF17148">
    <property type="entry name" value="DUF5117"/>
    <property type="match status" value="1"/>
</dbReference>
<evidence type="ECO:0000259" key="2">
    <source>
        <dbReference type="Pfam" id="PF16313"/>
    </source>
</evidence>
<protein>
    <submittedName>
        <fullName evidence="5">Zinc-dependent metalloprotease</fullName>
    </submittedName>
</protein>
<dbReference type="AlphaFoldDB" id="A0A939B2Y9"/>
<evidence type="ECO:0000313" key="5">
    <source>
        <dbReference type="EMBL" id="MBM6661703.1"/>
    </source>
</evidence>
<sequence>MKRVIFLMAMAMILGQPAEAKKKKKKDDKTEKKEAPVTQGLFSVQKEGDKWFLLVPDSLMGRPFLAITRYVSTPSGIGLYGGEEVNEQTFYWENANNGNLLLRSLIYLSAADSTQSIARAVKASAQDPIVESFKIESTKRDSAKNASYKVEISRLFNKENIAVGIDNNTKKRLGLSAMNTDRSFIKAINTYPINTEIKTIRTYNSKENGTSPAGQTAGVVTFEMNTSFVMLPKDPMRKRLFDPRVGYFVNYFEPYTDDQQSVKRKRFICRWRLEPRDEDIEKMKRGELVEPKKQIVYYIDPATPKQWRPYLIQGVNDWNAAFEQAGFKNAITAKEWPDDSTMSMEDARFSVIRYLASPISNAYGPHVNDPRSGEILESHVGWYHNVMKLVHDWYMIQAGCSDSTARKMTFDDELMGQLIRFVSSHEIGHTLGLRHNMGASNATPVDSLRNKEWVEKHGHTASIMDYARFNYVAQPKDNIGRAGLFPRINDYDKWAIEWGYKPIFDTKDEEEDRLVLNRKTIEQLKKGRRYWFGGEGYDNDPRAQSEDLGNNAVRASEYGIKNLKRIVKALPQWTAEEGDLNDNLKDIHQAVVNQFMRYEGHVLRNIGGIYTTYKSIEEPGAVYTPQTKAEQKAALDYIDRNVLTEPAWLIAESYVNRISSAPLELIMPLGRRAVTDLLSPTKVGNIAKYSYADNAYKPEEYMKDLTTIAFRETATGKAVGAYRRNIQTTFVTEATRWYDSAPANTKVYYYSMLRNLYERLTAARSSDAATKGHYHVLRQMIDDCLNKK</sequence>
<proteinExistence type="predicted"/>
<keyword evidence="5" id="KW-0482">Metalloprotease</keyword>
<organism evidence="5 6">
    <name type="scientific">Marseilla massiliensis</name>
    <dbReference type="NCBI Taxonomy" id="1841864"/>
    <lineage>
        <taxon>Bacteria</taxon>
        <taxon>Pseudomonadati</taxon>
        <taxon>Bacteroidota</taxon>
        <taxon>Bacteroidia</taxon>
        <taxon>Bacteroidales</taxon>
        <taxon>Prevotellaceae</taxon>
        <taxon>Marseilla</taxon>
    </lineage>
</organism>
<feature type="domain" description="DUF5118" evidence="4">
    <location>
        <begin position="28"/>
        <end position="73"/>
    </location>
</feature>
<evidence type="ECO:0000313" key="6">
    <source>
        <dbReference type="Proteomes" id="UP000764045"/>
    </source>
</evidence>
<feature type="domain" description="DUF5117" evidence="3">
    <location>
        <begin position="82"/>
        <end position="276"/>
    </location>
</feature>
<keyword evidence="6" id="KW-1185">Reference proteome</keyword>
<dbReference type="InterPro" id="IPR034032">
    <property type="entry name" value="Zn_MMP-like_bac"/>
</dbReference>
<dbReference type="PANTHER" id="PTHR38478:SF1">
    <property type="entry name" value="ZINC DEPENDENT METALLOPROTEASE DOMAIN LIPOPROTEIN"/>
    <property type="match status" value="1"/>
</dbReference>
<name>A0A939B2Y9_9BACT</name>
<dbReference type="InterPro" id="IPR033413">
    <property type="entry name" value="DUF5117"/>
</dbReference>
<dbReference type="InterPro" id="IPR024079">
    <property type="entry name" value="MetalloPept_cat_dom_sf"/>
</dbReference>
<evidence type="ECO:0000259" key="4">
    <source>
        <dbReference type="Pfam" id="PF17162"/>
    </source>
</evidence>
<feature type="region of interest" description="Disordered" evidence="1">
    <location>
        <begin position="20"/>
        <end position="39"/>
    </location>
</feature>
<dbReference type="Pfam" id="PF16313">
    <property type="entry name" value="DUF4953"/>
    <property type="match status" value="1"/>
</dbReference>
<keyword evidence="5" id="KW-0378">Hydrolase</keyword>
<dbReference type="PANTHER" id="PTHR38478">
    <property type="entry name" value="PEPTIDASE M1A AND M12B"/>
    <property type="match status" value="1"/>
</dbReference>
<dbReference type="RefSeq" id="WP_205109407.1">
    <property type="nucleotide sequence ID" value="NZ_JACJJL010000011.1"/>
</dbReference>
<dbReference type="Gene3D" id="3.40.390.10">
    <property type="entry name" value="Collagenase (Catalytic Domain)"/>
    <property type="match status" value="1"/>
</dbReference>
<keyword evidence="5" id="KW-0645">Protease</keyword>
<dbReference type="InterPro" id="IPR032534">
    <property type="entry name" value="EcxA_zinc-bd"/>
</dbReference>
<dbReference type="SUPFAM" id="SSF55486">
    <property type="entry name" value="Metalloproteases ('zincins'), catalytic domain"/>
    <property type="match status" value="1"/>
</dbReference>
<dbReference type="Proteomes" id="UP000764045">
    <property type="component" value="Unassembled WGS sequence"/>
</dbReference>
<dbReference type="CDD" id="cd04276">
    <property type="entry name" value="ZnMc_MMP_like_2"/>
    <property type="match status" value="1"/>
</dbReference>
<dbReference type="InterPro" id="IPR033428">
    <property type="entry name" value="DUF5118"/>
</dbReference>
<dbReference type="Pfam" id="PF17162">
    <property type="entry name" value="DUF5118"/>
    <property type="match status" value="1"/>
</dbReference>
<gene>
    <name evidence="5" type="ORF">H6B30_08065</name>
</gene>
<feature type="domain" description="EcxA zinc-binding" evidence="2">
    <location>
        <begin position="408"/>
        <end position="714"/>
    </location>
</feature>
<reference evidence="5 6" key="1">
    <citation type="journal article" date="2021" name="Sci. Rep.">
        <title>The distribution of antibiotic resistance genes in chicken gut microbiota commensals.</title>
        <authorList>
            <person name="Juricova H."/>
            <person name="Matiasovicova J."/>
            <person name="Kubasova T."/>
            <person name="Cejkova D."/>
            <person name="Rychlik I."/>
        </authorList>
    </citation>
    <scope>NUCLEOTIDE SEQUENCE [LARGE SCALE GENOMIC DNA]</scope>
    <source>
        <strain evidence="5 6">An819</strain>
    </source>
</reference>
<accession>A0A939B2Y9</accession>
<comment type="caution">
    <text evidence="5">The sequence shown here is derived from an EMBL/GenBank/DDBJ whole genome shotgun (WGS) entry which is preliminary data.</text>
</comment>